<dbReference type="EMBL" id="SMKI01000093">
    <property type="protein sequence ID" value="TDC75825.1"/>
    <property type="molecule type" value="Genomic_DNA"/>
</dbReference>
<name>A0A4V2Y3B3_9ACTN</name>
<proteinExistence type="predicted"/>
<dbReference type="PANTHER" id="PTHR47534:SF3">
    <property type="entry name" value="ALCOHOL DEHYDROGENASE-LIKE C-TERMINAL DOMAIN-CONTAINING PROTEIN"/>
    <property type="match status" value="1"/>
</dbReference>
<protein>
    <submittedName>
        <fullName evidence="2">SDR family NAD(P)-dependent oxidoreductase</fullName>
    </submittedName>
</protein>
<organism evidence="2 3">
    <name type="scientific">Streptomyces hainanensis</name>
    <dbReference type="NCBI Taxonomy" id="402648"/>
    <lineage>
        <taxon>Bacteria</taxon>
        <taxon>Bacillati</taxon>
        <taxon>Actinomycetota</taxon>
        <taxon>Actinomycetes</taxon>
        <taxon>Kitasatosporales</taxon>
        <taxon>Streptomycetaceae</taxon>
        <taxon>Streptomyces</taxon>
    </lineage>
</organism>
<dbReference type="OrthoDB" id="2860165at2"/>
<evidence type="ECO:0000313" key="3">
    <source>
        <dbReference type="Proteomes" id="UP000295345"/>
    </source>
</evidence>
<dbReference type="SUPFAM" id="SSF51735">
    <property type="entry name" value="NAD(P)-binding Rossmann-fold domains"/>
    <property type="match status" value="1"/>
</dbReference>
<reference evidence="2 3" key="1">
    <citation type="submission" date="2019-03" db="EMBL/GenBank/DDBJ databases">
        <title>Draft genome sequences of novel Actinobacteria.</title>
        <authorList>
            <person name="Sahin N."/>
            <person name="Ay H."/>
            <person name="Saygin H."/>
        </authorList>
    </citation>
    <scope>NUCLEOTIDE SEQUENCE [LARGE SCALE GENOMIC DNA]</scope>
    <source>
        <strain evidence="2 3">DSM 41900</strain>
    </source>
</reference>
<sequence length="273" mass="29323">MSTVVITGGTDGIGRALATHHLRQGDTVVVVGRSRPKFDALVAAVGGTPHFVAADLRLARESLRVVADLRSRFRVIDVLVLGAAYVHRDRSVTEEGFEHTFALYYLSRHVLAHGLAAELRAAPNPLVLDLTVPGAARDAIQWDDLQLTSGFSWRAANQQSRRAAELSALRLSGDIRCALWGPSGLVRTSLQGELGPVARPLTNALKATLGRPVEQAIAPLAALTAQPPAEPLTAHRGTRRIPLAIGEADHRDAARLHSETERLLAPFRTADPV</sequence>
<accession>A0A4V2Y3B3</accession>
<dbReference type="RefSeq" id="WP_132817836.1">
    <property type="nucleotide sequence ID" value="NZ_SMKI01000093.1"/>
</dbReference>
<evidence type="ECO:0000256" key="1">
    <source>
        <dbReference type="ARBA" id="ARBA00023002"/>
    </source>
</evidence>
<gene>
    <name evidence="2" type="ORF">E1283_11305</name>
</gene>
<dbReference type="Gene3D" id="3.40.50.720">
    <property type="entry name" value="NAD(P)-binding Rossmann-like Domain"/>
    <property type="match status" value="1"/>
</dbReference>
<dbReference type="GO" id="GO:0016491">
    <property type="term" value="F:oxidoreductase activity"/>
    <property type="evidence" value="ECO:0007669"/>
    <property type="project" value="UniProtKB-KW"/>
</dbReference>
<comment type="caution">
    <text evidence="2">The sequence shown here is derived from an EMBL/GenBank/DDBJ whole genome shotgun (WGS) entry which is preliminary data.</text>
</comment>
<dbReference type="AlphaFoldDB" id="A0A4V2Y3B3"/>
<dbReference type="InterPro" id="IPR036291">
    <property type="entry name" value="NAD(P)-bd_dom_sf"/>
</dbReference>
<dbReference type="Proteomes" id="UP000295345">
    <property type="component" value="Unassembled WGS sequence"/>
</dbReference>
<dbReference type="PANTHER" id="PTHR47534">
    <property type="entry name" value="YALI0E05731P"/>
    <property type="match status" value="1"/>
</dbReference>
<keyword evidence="1" id="KW-0560">Oxidoreductase</keyword>
<keyword evidence="3" id="KW-1185">Reference proteome</keyword>
<dbReference type="InterPro" id="IPR002347">
    <property type="entry name" value="SDR_fam"/>
</dbReference>
<evidence type="ECO:0000313" key="2">
    <source>
        <dbReference type="EMBL" id="TDC75825.1"/>
    </source>
</evidence>
<dbReference type="Pfam" id="PF00106">
    <property type="entry name" value="adh_short"/>
    <property type="match status" value="1"/>
</dbReference>
<dbReference type="InterPro" id="IPR052228">
    <property type="entry name" value="Sec_Metab_Biosynth_Oxidored"/>
</dbReference>